<dbReference type="GO" id="GO:0005315">
    <property type="term" value="F:phosphate transmembrane transporter activity"/>
    <property type="evidence" value="ECO:0007669"/>
    <property type="project" value="InterPro"/>
</dbReference>
<dbReference type="OrthoDB" id="260807at2759"/>
<dbReference type="AlphaFoldDB" id="A0A1V9XRI9"/>
<name>A0A1V9XRI9_9ACAR</name>
<dbReference type="Pfam" id="PF01384">
    <property type="entry name" value="PHO4"/>
    <property type="match status" value="1"/>
</dbReference>
<gene>
    <name evidence="9" type="ORF">BIW11_00642</name>
</gene>
<organism evidence="9 10">
    <name type="scientific">Tropilaelaps mercedesae</name>
    <dbReference type="NCBI Taxonomy" id="418985"/>
    <lineage>
        <taxon>Eukaryota</taxon>
        <taxon>Metazoa</taxon>
        <taxon>Ecdysozoa</taxon>
        <taxon>Arthropoda</taxon>
        <taxon>Chelicerata</taxon>
        <taxon>Arachnida</taxon>
        <taxon>Acari</taxon>
        <taxon>Parasitiformes</taxon>
        <taxon>Mesostigmata</taxon>
        <taxon>Gamasina</taxon>
        <taxon>Dermanyssoidea</taxon>
        <taxon>Laelapidae</taxon>
        <taxon>Tropilaelaps</taxon>
    </lineage>
</organism>
<comment type="function">
    <text evidence="8">Sodium-phosphate symporter.</text>
</comment>
<evidence type="ECO:0000256" key="2">
    <source>
        <dbReference type="ARBA" id="ARBA00009916"/>
    </source>
</evidence>
<comment type="similarity">
    <text evidence="2 8">Belongs to the inorganic phosphate transporter (PiT) (TC 2.A.20) family.</text>
</comment>
<keyword evidence="7 8" id="KW-0472">Membrane</keyword>
<feature type="transmembrane region" description="Helical" evidence="8">
    <location>
        <begin position="201"/>
        <end position="222"/>
    </location>
</feature>
<dbReference type="PANTHER" id="PTHR11101:SF80">
    <property type="entry name" value="PHOSPHATE TRANSPORTER"/>
    <property type="match status" value="1"/>
</dbReference>
<comment type="caution">
    <text evidence="9">The sequence shown here is derived from an EMBL/GenBank/DDBJ whole genome shotgun (WGS) entry which is preliminary data.</text>
</comment>
<feature type="transmembrane region" description="Helical" evidence="8">
    <location>
        <begin position="102"/>
        <end position="126"/>
    </location>
</feature>
<dbReference type="EMBL" id="MNPL01005277">
    <property type="protein sequence ID" value="OQR76126.1"/>
    <property type="molecule type" value="Genomic_DNA"/>
</dbReference>
<keyword evidence="4 8" id="KW-0592">Phosphate transport</keyword>
<proteinExistence type="inferred from homology"/>
<dbReference type="InParanoid" id="A0A1V9XRI9"/>
<evidence type="ECO:0000256" key="8">
    <source>
        <dbReference type="RuleBase" id="RU363058"/>
    </source>
</evidence>
<evidence type="ECO:0000256" key="5">
    <source>
        <dbReference type="ARBA" id="ARBA00022692"/>
    </source>
</evidence>
<dbReference type="GO" id="GO:0016020">
    <property type="term" value="C:membrane"/>
    <property type="evidence" value="ECO:0007669"/>
    <property type="project" value="UniProtKB-SubCell"/>
</dbReference>
<feature type="transmembrane region" description="Helical" evidence="8">
    <location>
        <begin position="229"/>
        <end position="251"/>
    </location>
</feature>
<evidence type="ECO:0000256" key="7">
    <source>
        <dbReference type="ARBA" id="ARBA00023136"/>
    </source>
</evidence>
<keyword evidence="6 8" id="KW-1133">Transmembrane helix</keyword>
<feature type="transmembrane region" description="Helical" evidence="8">
    <location>
        <begin position="359"/>
        <end position="377"/>
    </location>
</feature>
<reference evidence="9 10" key="1">
    <citation type="journal article" date="2017" name="Gigascience">
        <title>Draft genome of the honey bee ectoparasitic mite, Tropilaelaps mercedesae, is shaped by the parasitic life history.</title>
        <authorList>
            <person name="Dong X."/>
            <person name="Armstrong S.D."/>
            <person name="Xia D."/>
            <person name="Makepeace B.L."/>
            <person name="Darby A.C."/>
            <person name="Kadowaki T."/>
        </authorList>
    </citation>
    <scope>NUCLEOTIDE SEQUENCE [LARGE SCALE GENOMIC DNA]</scope>
    <source>
        <strain evidence="9">Wuxi-XJTLU</strain>
    </source>
</reference>
<comment type="subcellular location">
    <subcellularLocation>
        <location evidence="1 8">Membrane</location>
        <topology evidence="1 8">Multi-pass membrane protein</topology>
    </subcellularLocation>
</comment>
<evidence type="ECO:0000256" key="6">
    <source>
        <dbReference type="ARBA" id="ARBA00022989"/>
    </source>
</evidence>
<keyword evidence="10" id="KW-1185">Reference proteome</keyword>
<dbReference type="InterPro" id="IPR001204">
    <property type="entry name" value="Phos_transporter"/>
</dbReference>
<feature type="transmembrane region" description="Helical" evidence="8">
    <location>
        <begin position="156"/>
        <end position="181"/>
    </location>
</feature>
<evidence type="ECO:0000256" key="4">
    <source>
        <dbReference type="ARBA" id="ARBA00022592"/>
    </source>
</evidence>
<sequence>MDVTPEVLTPFQIGGLTDTSSLLPILIIGFIVSFLLAFSVGANDAANSFGTSVGAKVLTLRQALILATILEMLGIVLIGYKVSDTMRRDVFDTVIYQGDEKLLMLGCLSALFASSLWIILATLLALPISTSHSVIGATIGFTTVAKGFSSIQWSNLMTIVASWIASPILSGIISTATFFFILKCVVQTDEPAWNGLLFLPLFYFLTLFTNIFPVLLTGSSIIRFRQFPVWLAFIAAVCLAISGALFVWIFFVPRLKFAIQNKVITGRENRRRPNSPVQNTAADLTTSTSDFNATTSSGGSLTDDEPEVNELFSPLQVLTAIFGAFAHGGNDASNAVSPLVTLWVIYRTGSVNDHVQSPLFLFVFGGVGICVGFWVYGQKVITTLGERLTKISAVKGFSIEIGSATTVLAAS</sequence>
<keyword evidence="5 8" id="KW-0812">Transmembrane</keyword>
<dbReference type="PANTHER" id="PTHR11101">
    <property type="entry name" value="PHOSPHATE TRANSPORTER"/>
    <property type="match status" value="1"/>
</dbReference>
<feature type="non-terminal residue" evidence="9">
    <location>
        <position position="411"/>
    </location>
</feature>
<dbReference type="Proteomes" id="UP000192247">
    <property type="component" value="Unassembled WGS sequence"/>
</dbReference>
<keyword evidence="3 8" id="KW-0813">Transport</keyword>
<evidence type="ECO:0000313" key="9">
    <source>
        <dbReference type="EMBL" id="OQR76126.1"/>
    </source>
</evidence>
<accession>A0A1V9XRI9</accession>
<evidence type="ECO:0000313" key="10">
    <source>
        <dbReference type="Proteomes" id="UP000192247"/>
    </source>
</evidence>
<protein>
    <recommendedName>
        <fullName evidence="8">Phosphate transporter</fullName>
    </recommendedName>
</protein>
<feature type="transmembrane region" description="Helical" evidence="8">
    <location>
        <begin position="63"/>
        <end position="82"/>
    </location>
</feature>
<evidence type="ECO:0000256" key="3">
    <source>
        <dbReference type="ARBA" id="ARBA00022448"/>
    </source>
</evidence>
<feature type="transmembrane region" description="Helical" evidence="8">
    <location>
        <begin position="20"/>
        <end position="42"/>
    </location>
</feature>
<evidence type="ECO:0000256" key="1">
    <source>
        <dbReference type="ARBA" id="ARBA00004141"/>
    </source>
</evidence>
<dbReference type="GO" id="GO:0035435">
    <property type="term" value="P:phosphate ion transmembrane transport"/>
    <property type="evidence" value="ECO:0007669"/>
    <property type="project" value="TreeGrafter"/>
</dbReference>